<organism evidence="4 5">
    <name type="scientific">Gemmatirosa kalamazoonensis</name>
    <dbReference type="NCBI Taxonomy" id="861299"/>
    <lineage>
        <taxon>Bacteria</taxon>
        <taxon>Pseudomonadati</taxon>
        <taxon>Gemmatimonadota</taxon>
        <taxon>Gemmatimonadia</taxon>
        <taxon>Gemmatimonadales</taxon>
        <taxon>Gemmatimonadaceae</taxon>
        <taxon>Gemmatirosa</taxon>
    </lineage>
</organism>
<dbReference type="GO" id="GO:0008080">
    <property type="term" value="F:N-acetyltransferase activity"/>
    <property type="evidence" value="ECO:0007669"/>
    <property type="project" value="InterPro"/>
</dbReference>
<dbReference type="InParanoid" id="W0RN27"/>
<feature type="domain" description="HTH marR-type" evidence="2">
    <location>
        <begin position="10"/>
        <end position="152"/>
    </location>
</feature>
<dbReference type="EMBL" id="CP007128">
    <property type="protein sequence ID" value="AHG91897.1"/>
    <property type="molecule type" value="Genomic_DNA"/>
</dbReference>
<dbReference type="HOGENOM" id="CLU_065219_0_0_0"/>
<dbReference type="CDD" id="cd00090">
    <property type="entry name" value="HTH_ARSR"/>
    <property type="match status" value="1"/>
</dbReference>
<protein>
    <submittedName>
        <fullName evidence="4">GCN5-related N-acetyltransferase</fullName>
    </submittedName>
</protein>
<dbReference type="AlphaFoldDB" id="W0RN27"/>
<dbReference type="SMART" id="SM00347">
    <property type="entry name" value="HTH_MARR"/>
    <property type="match status" value="1"/>
</dbReference>
<dbReference type="PATRIC" id="fig|861299.3.peg.4414"/>
<keyword evidence="5" id="KW-1185">Reference proteome</keyword>
<dbReference type="SUPFAM" id="SSF55729">
    <property type="entry name" value="Acyl-CoA N-acyltransferases (Nat)"/>
    <property type="match status" value="1"/>
</dbReference>
<dbReference type="Proteomes" id="UP000019151">
    <property type="component" value="Chromosome"/>
</dbReference>
<name>W0RN27_9BACT</name>
<proteinExistence type="predicted"/>
<evidence type="ECO:0000313" key="4">
    <source>
        <dbReference type="EMBL" id="AHG91897.1"/>
    </source>
</evidence>
<dbReference type="KEGG" id="gba:J421_4360"/>
<dbReference type="InterPro" id="IPR036388">
    <property type="entry name" value="WH-like_DNA-bd_sf"/>
</dbReference>
<keyword evidence="1 4" id="KW-0808">Transferase</keyword>
<dbReference type="PROSITE" id="PS50995">
    <property type="entry name" value="HTH_MARR_2"/>
    <property type="match status" value="1"/>
</dbReference>
<dbReference type="InterPro" id="IPR000182">
    <property type="entry name" value="GNAT_dom"/>
</dbReference>
<dbReference type="GO" id="GO:0003700">
    <property type="term" value="F:DNA-binding transcription factor activity"/>
    <property type="evidence" value="ECO:0007669"/>
    <property type="project" value="InterPro"/>
</dbReference>
<dbReference type="InterPro" id="IPR036390">
    <property type="entry name" value="WH_DNA-bd_sf"/>
</dbReference>
<dbReference type="OrthoDB" id="273614at2"/>
<reference evidence="4 5" key="1">
    <citation type="journal article" date="2014" name="Genome Announc.">
        <title>Genome Sequence and Methylome of Soil Bacterium Gemmatirosa kalamazoonensis KBS708T, a Member of the Rarely Cultivated Gemmatimonadetes Phylum.</title>
        <authorList>
            <person name="Debruyn J.M."/>
            <person name="Radosevich M."/>
            <person name="Wommack K.E."/>
            <person name="Polson S.W."/>
            <person name="Hauser L.J."/>
            <person name="Fawaz M.N."/>
            <person name="Korlach J."/>
            <person name="Tsai Y.C."/>
        </authorList>
    </citation>
    <scope>NUCLEOTIDE SEQUENCE [LARGE SCALE GENOMIC DNA]</scope>
    <source>
        <strain evidence="4 5">KBS708</strain>
    </source>
</reference>
<evidence type="ECO:0000259" key="3">
    <source>
        <dbReference type="PROSITE" id="PS51186"/>
    </source>
</evidence>
<dbReference type="RefSeq" id="WP_025413330.1">
    <property type="nucleotide sequence ID" value="NZ_CP007128.1"/>
</dbReference>
<dbReference type="InterPro" id="IPR000835">
    <property type="entry name" value="HTH_MarR-typ"/>
</dbReference>
<dbReference type="FunCoup" id="W0RN27">
    <property type="interactions" value="24"/>
</dbReference>
<dbReference type="eggNOG" id="COG1846">
    <property type="taxonomic scope" value="Bacteria"/>
</dbReference>
<dbReference type="Pfam" id="PF00583">
    <property type="entry name" value="Acetyltransf_1"/>
    <property type="match status" value="1"/>
</dbReference>
<gene>
    <name evidence="4" type="ORF">J421_4360</name>
</gene>
<sequence>MSTVPTDPVPADAVAAVRRFNRFYTRLVGALDEGHLATEHSLAEARVLYELAHRDAPTATEVGRDLRLDAGYLSRIVRRLERAGLVTRAASTDDARRRHLRLTEAGRAAAVDLEARAHHDVASHVAALPAPDHPRLLAAMRTIESLLGRADQTAIVLRDPRPGDYGWVIARNGALYAREYGWDVTYEALVARIVADFAAGFDPRVERCWIAERDGENVGCIFCVRHPERPGVAKLRLLLVEPSARGAGLGARLVRECIAFARSAGYHTMTLWTNSVLASARRIYQAAGFQLVEETPNRMFGHELVGQTWELTLR</sequence>
<dbReference type="STRING" id="861299.J421_4360"/>
<dbReference type="Gene3D" id="3.40.630.30">
    <property type="match status" value="1"/>
</dbReference>
<dbReference type="PROSITE" id="PS51186">
    <property type="entry name" value="GNAT"/>
    <property type="match status" value="1"/>
</dbReference>
<dbReference type="InterPro" id="IPR011991">
    <property type="entry name" value="ArsR-like_HTH"/>
</dbReference>
<dbReference type="SUPFAM" id="SSF46785">
    <property type="entry name" value="Winged helix' DNA-binding domain"/>
    <property type="match status" value="1"/>
</dbReference>
<dbReference type="PANTHER" id="PTHR13947">
    <property type="entry name" value="GNAT FAMILY N-ACETYLTRANSFERASE"/>
    <property type="match status" value="1"/>
</dbReference>
<evidence type="ECO:0000256" key="1">
    <source>
        <dbReference type="ARBA" id="ARBA00022679"/>
    </source>
</evidence>
<dbReference type="eggNOG" id="COG0456">
    <property type="taxonomic scope" value="Bacteria"/>
</dbReference>
<dbReference type="CDD" id="cd04301">
    <property type="entry name" value="NAT_SF"/>
    <property type="match status" value="1"/>
</dbReference>
<dbReference type="InterPro" id="IPR016181">
    <property type="entry name" value="Acyl_CoA_acyltransferase"/>
</dbReference>
<evidence type="ECO:0000313" key="5">
    <source>
        <dbReference type="Proteomes" id="UP000019151"/>
    </source>
</evidence>
<dbReference type="Gene3D" id="1.10.10.10">
    <property type="entry name" value="Winged helix-like DNA-binding domain superfamily/Winged helix DNA-binding domain"/>
    <property type="match status" value="1"/>
</dbReference>
<evidence type="ECO:0000259" key="2">
    <source>
        <dbReference type="PROSITE" id="PS50995"/>
    </source>
</evidence>
<dbReference type="PANTHER" id="PTHR13947:SF37">
    <property type="entry name" value="LD18367P"/>
    <property type="match status" value="1"/>
</dbReference>
<dbReference type="InterPro" id="IPR050769">
    <property type="entry name" value="NAT_camello-type"/>
</dbReference>
<accession>W0RN27</accession>
<dbReference type="Pfam" id="PF01047">
    <property type="entry name" value="MarR"/>
    <property type="match status" value="1"/>
</dbReference>
<feature type="domain" description="N-acetyltransferase" evidence="3">
    <location>
        <begin position="155"/>
        <end position="314"/>
    </location>
</feature>